<dbReference type="InterPro" id="IPR036890">
    <property type="entry name" value="HATPase_C_sf"/>
</dbReference>
<dbReference type="PROSITE" id="PS50110">
    <property type="entry name" value="RESPONSE_REGULATORY"/>
    <property type="match status" value="2"/>
</dbReference>
<dbReference type="GO" id="GO:0005886">
    <property type="term" value="C:plasma membrane"/>
    <property type="evidence" value="ECO:0007669"/>
    <property type="project" value="UniProtKB-SubCell"/>
</dbReference>
<evidence type="ECO:0000259" key="22">
    <source>
        <dbReference type="PROSITE" id="PS50110"/>
    </source>
</evidence>
<evidence type="ECO:0000256" key="1">
    <source>
        <dbReference type="ARBA" id="ARBA00000085"/>
    </source>
</evidence>
<comment type="caution">
    <text evidence="25">The sequence shown here is derived from an EMBL/GenBank/DDBJ whole genome shotgun (WGS) entry which is preliminary data.</text>
</comment>
<feature type="domain" description="HAMP" evidence="23">
    <location>
        <begin position="241"/>
        <end position="304"/>
    </location>
</feature>
<evidence type="ECO:0000256" key="10">
    <source>
        <dbReference type="ARBA" id="ARBA00022777"/>
    </source>
</evidence>
<keyword evidence="26" id="KW-1185">Reference proteome</keyword>
<dbReference type="PROSITE" id="PS50109">
    <property type="entry name" value="HIS_KIN"/>
    <property type="match status" value="1"/>
</dbReference>
<dbReference type="CDD" id="cd00088">
    <property type="entry name" value="HPT"/>
    <property type="match status" value="1"/>
</dbReference>
<keyword evidence="8 20" id="KW-0812">Transmembrane</keyword>
<dbReference type="SUPFAM" id="SSF55874">
    <property type="entry name" value="ATPase domain of HSP90 chaperone/DNA topoisomerase II/histidine kinase"/>
    <property type="match status" value="1"/>
</dbReference>
<keyword evidence="10" id="KW-0418">Kinase</keyword>
<sequence>MAKNQTLNRQFTLFFTIVFIGGTVISGIALSNAMQQLAKAEIKARAHMMIQTMNAVRNYTSESIKPQLADQLAQSSSFIRETVPAYGAREVFEHFRESPEYSNFLYKEATLNPSNPRDQADEFETDIVNIFRQDSAPDELSGYREQDGKKLFYIARPLAIKKSSCLECHGRVEDAPQSMIATYGNQQGYNWQINEVVAAQTIYVPANTLLEQGYHYLKLVMAVIIGMMATIIFLMNRLLKQKVVHPLKKLTHLAKQIRGNEFPTLDDWQQKFTSLNPIAKRPDEPGELARAFQHMAYEVVTREQSLKQAKETAEEAAQAKSDFLATMSHEIRTPMNGVIGMTGLLLDTDLNDQQIGFVSTIRHSGDSLLRIINDILDFSKIESGKLDLEECPFNLRSCIEECLDLVAPKASTKRLELTYQIDMDVPVSLVGDVTRLRQILVNLLGNAVKFTHEGEIVIRVIAEPILDVNSSDKLLYLIRCCVSDTGIGIPADRVESLFDAFQQVDSSTTRKYGGTGLGLAISKRLCHAMGGEIWVESELNKGSKFFFTIKAQSISENNLELPKVELKGKRLLLVDDNDTNRKILTHQAEQWKMEVFPARSGYEALGVIGQIEQPFDVAILDMQMPGIDGLMLAPKLKLQCPNLPMVMLTSVRTHDLKEKALRAGIVAFLNKPCRQNDLYNALTHGITGKVTYHSGLTKDNKIDNTMAQRLPCRILVAEDNMVNQQLAKQWLAKLGYRPDLVSNGLEVLDCLKRQTYDVILMDIQMPEMDGLAATKMIRQSWSENEQPYIIAVTANAMTGDREKFLAAGMDDYISKPIHIDNLIKALEEYPIDRRTAAHIKDPLAHNSPKTSAELTTAEKTTDLDRVRLEQTLAPLGGLASEKLKLFVDIYLKESSQLIKAFKEAIDEQNAQQIQHAAHTLKSSSAALGLVTVQRLCQYIENESRAGNIALASSVIKLEIALNEGITLLQAIIDQNDNIASQSSQV</sequence>
<dbReference type="InterPro" id="IPR003660">
    <property type="entry name" value="HAMP_dom"/>
</dbReference>
<evidence type="ECO:0000256" key="11">
    <source>
        <dbReference type="ARBA" id="ARBA00022840"/>
    </source>
</evidence>
<dbReference type="Gene3D" id="1.20.120.160">
    <property type="entry name" value="HPT domain"/>
    <property type="match status" value="1"/>
</dbReference>
<evidence type="ECO:0000256" key="18">
    <source>
        <dbReference type="PROSITE-ProRule" id="PRU00110"/>
    </source>
</evidence>
<feature type="transmembrane region" description="Helical" evidence="20">
    <location>
        <begin position="219"/>
        <end position="239"/>
    </location>
</feature>
<dbReference type="PRINTS" id="PR00344">
    <property type="entry name" value="BCTRLSENSOR"/>
</dbReference>
<dbReference type="InterPro" id="IPR005467">
    <property type="entry name" value="His_kinase_dom"/>
</dbReference>
<comment type="catalytic activity">
    <reaction evidence="1">
        <text>ATP + protein L-histidine = ADP + protein N-phospho-L-histidine.</text>
        <dbReference type="EC" id="2.7.13.3"/>
    </reaction>
</comment>
<dbReference type="CDD" id="cd00082">
    <property type="entry name" value="HisKA"/>
    <property type="match status" value="1"/>
</dbReference>
<dbReference type="InterPro" id="IPR004358">
    <property type="entry name" value="Sig_transdc_His_kin-like_C"/>
</dbReference>
<dbReference type="CDD" id="cd00156">
    <property type="entry name" value="REC"/>
    <property type="match status" value="1"/>
</dbReference>
<keyword evidence="5" id="KW-1003">Cell membrane</keyword>
<keyword evidence="14 20" id="KW-0472">Membrane</keyword>
<dbReference type="Gene3D" id="3.40.50.2300">
    <property type="match status" value="2"/>
</dbReference>
<dbReference type="FunFam" id="1.10.287.130:FF:000002">
    <property type="entry name" value="Two-component osmosensing histidine kinase"/>
    <property type="match status" value="1"/>
</dbReference>
<evidence type="ECO:0000256" key="2">
    <source>
        <dbReference type="ARBA" id="ARBA00004651"/>
    </source>
</evidence>
<keyword evidence="6 19" id="KW-0597">Phosphoprotein</keyword>
<dbReference type="Pfam" id="PF00072">
    <property type="entry name" value="Response_reg"/>
    <property type="match status" value="2"/>
</dbReference>
<evidence type="ECO:0000256" key="20">
    <source>
        <dbReference type="SAM" id="Phobius"/>
    </source>
</evidence>
<evidence type="ECO:0000256" key="19">
    <source>
        <dbReference type="PROSITE-ProRule" id="PRU00169"/>
    </source>
</evidence>
<organism evidence="25 26">
    <name type="scientific">Adonisia turfae CCMR0081</name>
    <dbReference type="NCBI Taxonomy" id="2292702"/>
    <lineage>
        <taxon>Bacteria</taxon>
        <taxon>Bacillati</taxon>
        <taxon>Cyanobacteriota</taxon>
        <taxon>Adonisia</taxon>
        <taxon>Adonisia turfae</taxon>
    </lineage>
</organism>
<evidence type="ECO:0000256" key="14">
    <source>
        <dbReference type="ARBA" id="ARBA00023136"/>
    </source>
</evidence>
<dbReference type="CDD" id="cd16922">
    <property type="entry name" value="HATPase_EvgS-ArcB-TorS-like"/>
    <property type="match status" value="1"/>
</dbReference>
<evidence type="ECO:0000256" key="12">
    <source>
        <dbReference type="ARBA" id="ARBA00022989"/>
    </source>
</evidence>
<dbReference type="InterPro" id="IPR021796">
    <property type="entry name" value="Tll0287-like_dom"/>
</dbReference>
<dbReference type="PANTHER" id="PTHR45339">
    <property type="entry name" value="HYBRID SIGNAL TRANSDUCTION HISTIDINE KINASE J"/>
    <property type="match status" value="1"/>
</dbReference>
<comment type="similarity">
    <text evidence="3">In the N-terminal section; belongs to the phytochrome family.</text>
</comment>
<evidence type="ECO:0000259" key="23">
    <source>
        <dbReference type="PROSITE" id="PS50885"/>
    </source>
</evidence>
<feature type="domain" description="Response regulatory" evidence="22">
    <location>
        <begin position="570"/>
        <end position="686"/>
    </location>
</feature>
<protein>
    <recommendedName>
        <fullName evidence="17">Circadian input-output histidine kinase CikA</fullName>
        <ecNumber evidence="4">2.7.13.3</ecNumber>
    </recommendedName>
    <alternativeName>
        <fullName evidence="16">Sensory/regulatory protein RpfC</fullName>
    </alternativeName>
</protein>
<evidence type="ECO:0000259" key="24">
    <source>
        <dbReference type="PROSITE" id="PS50894"/>
    </source>
</evidence>
<evidence type="ECO:0000256" key="7">
    <source>
        <dbReference type="ARBA" id="ARBA00022679"/>
    </source>
</evidence>
<dbReference type="GO" id="GO:0005524">
    <property type="term" value="F:ATP binding"/>
    <property type="evidence" value="ECO:0007669"/>
    <property type="project" value="UniProtKB-KW"/>
</dbReference>
<dbReference type="Pfam" id="PF00512">
    <property type="entry name" value="HisKA"/>
    <property type="match status" value="1"/>
</dbReference>
<dbReference type="SMART" id="SM00073">
    <property type="entry name" value="HPT"/>
    <property type="match status" value="1"/>
</dbReference>
<dbReference type="Gene3D" id="3.30.565.10">
    <property type="entry name" value="Histidine kinase-like ATPase, C-terminal domain"/>
    <property type="match status" value="1"/>
</dbReference>
<dbReference type="SMART" id="SM00388">
    <property type="entry name" value="HisKA"/>
    <property type="match status" value="1"/>
</dbReference>
<dbReference type="Proteomes" id="UP000481033">
    <property type="component" value="Unassembled WGS sequence"/>
</dbReference>
<dbReference type="InterPro" id="IPR003661">
    <property type="entry name" value="HisK_dim/P_dom"/>
</dbReference>
<feature type="transmembrane region" description="Helical" evidence="20">
    <location>
        <begin position="12"/>
        <end position="33"/>
    </location>
</feature>
<evidence type="ECO:0000256" key="9">
    <source>
        <dbReference type="ARBA" id="ARBA00022741"/>
    </source>
</evidence>
<proteinExistence type="inferred from homology"/>
<evidence type="ECO:0000256" key="6">
    <source>
        <dbReference type="ARBA" id="ARBA00022553"/>
    </source>
</evidence>
<dbReference type="PANTHER" id="PTHR45339:SF1">
    <property type="entry name" value="HYBRID SIGNAL TRANSDUCTION HISTIDINE KINASE J"/>
    <property type="match status" value="1"/>
</dbReference>
<dbReference type="Gene3D" id="6.10.340.10">
    <property type="match status" value="1"/>
</dbReference>
<evidence type="ECO:0000256" key="4">
    <source>
        <dbReference type="ARBA" id="ARBA00012438"/>
    </source>
</evidence>
<dbReference type="InterPro" id="IPR008207">
    <property type="entry name" value="Sig_transdc_His_kin_Hpt_dom"/>
</dbReference>
<feature type="domain" description="HPt" evidence="24">
    <location>
        <begin position="879"/>
        <end position="985"/>
    </location>
</feature>
<dbReference type="Pfam" id="PF01627">
    <property type="entry name" value="Hpt"/>
    <property type="match status" value="1"/>
</dbReference>
<dbReference type="SMART" id="SM00448">
    <property type="entry name" value="REC"/>
    <property type="match status" value="2"/>
</dbReference>
<dbReference type="InterPro" id="IPR011006">
    <property type="entry name" value="CheY-like_superfamily"/>
</dbReference>
<dbReference type="PROSITE" id="PS50885">
    <property type="entry name" value="HAMP"/>
    <property type="match status" value="1"/>
</dbReference>
<dbReference type="Gene3D" id="1.10.287.130">
    <property type="match status" value="1"/>
</dbReference>
<dbReference type="FunFam" id="3.30.565.10:FF:000010">
    <property type="entry name" value="Sensor histidine kinase RcsC"/>
    <property type="match status" value="1"/>
</dbReference>
<feature type="domain" description="Response regulatory" evidence="22">
    <location>
        <begin position="713"/>
        <end position="830"/>
    </location>
</feature>
<evidence type="ECO:0000256" key="16">
    <source>
        <dbReference type="ARBA" id="ARBA00068150"/>
    </source>
</evidence>
<evidence type="ECO:0000256" key="17">
    <source>
        <dbReference type="ARBA" id="ARBA00074306"/>
    </source>
</evidence>
<comment type="subcellular location">
    <subcellularLocation>
        <location evidence="2">Cell membrane</location>
        <topology evidence="2">Multi-pass membrane protein</topology>
    </subcellularLocation>
</comment>
<reference evidence="25 26" key="1">
    <citation type="journal article" date="2020" name="Microb. Ecol.">
        <title>Ecogenomics of the Marine Benthic Filamentous Cyanobacterium Adonisia.</title>
        <authorList>
            <person name="Walter J.M."/>
            <person name="Coutinho F.H."/>
            <person name="Leomil L."/>
            <person name="Hargreaves P.I."/>
            <person name="Campeao M.E."/>
            <person name="Vieira V.V."/>
            <person name="Silva B.S."/>
            <person name="Fistarol G.O."/>
            <person name="Salomon P.S."/>
            <person name="Sawabe T."/>
            <person name="Mino S."/>
            <person name="Hosokawa M."/>
            <person name="Miyashita H."/>
            <person name="Maruyama F."/>
            <person name="van Verk M.C."/>
            <person name="Dutilh B.E."/>
            <person name="Thompson C.C."/>
            <person name="Thompson F.L."/>
        </authorList>
    </citation>
    <scope>NUCLEOTIDE SEQUENCE [LARGE SCALE GENOMIC DNA]</scope>
    <source>
        <strain evidence="25 26">CCMR0081</strain>
    </source>
</reference>
<keyword evidence="7" id="KW-0808">Transferase</keyword>
<dbReference type="InterPro" id="IPR003594">
    <property type="entry name" value="HATPase_dom"/>
</dbReference>
<gene>
    <name evidence="25" type="ORF">DXZ20_26195</name>
</gene>
<dbReference type="SUPFAM" id="SSF47384">
    <property type="entry name" value="Homodimeric domain of signal transducing histidine kinase"/>
    <property type="match status" value="1"/>
</dbReference>
<dbReference type="InterPro" id="IPR036097">
    <property type="entry name" value="HisK_dim/P_sf"/>
</dbReference>
<dbReference type="PROSITE" id="PS50894">
    <property type="entry name" value="HPT"/>
    <property type="match status" value="1"/>
</dbReference>
<comment type="subunit">
    <text evidence="15">At low DSF concentrations, interacts with RpfF.</text>
</comment>
<evidence type="ECO:0000256" key="15">
    <source>
        <dbReference type="ARBA" id="ARBA00064003"/>
    </source>
</evidence>
<name>A0A6M0RTQ6_9CYAN</name>
<feature type="modified residue" description="Phosphohistidine" evidence="18">
    <location>
        <position position="918"/>
    </location>
</feature>
<dbReference type="AlphaFoldDB" id="A0A6M0RTQ6"/>
<dbReference type="GO" id="GO:0000155">
    <property type="term" value="F:phosphorelay sensor kinase activity"/>
    <property type="evidence" value="ECO:0007669"/>
    <property type="project" value="InterPro"/>
</dbReference>
<keyword evidence="13" id="KW-0902">Two-component regulatory system</keyword>
<dbReference type="EMBL" id="QXHD01000004">
    <property type="protein sequence ID" value="NEZ59071.1"/>
    <property type="molecule type" value="Genomic_DNA"/>
</dbReference>
<dbReference type="InterPro" id="IPR001789">
    <property type="entry name" value="Sig_transdc_resp-reg_receiver"/>
</dbReference>
<evidence type="ECO:0000256" key="8">
    <source>
        <dbReference type="ARBA" id="ARBA00022692"/>
    </source>
</evidence>
<feature type="modified residue" description="4-aspartylphosphate" evidence="19">
    <location>
        <position position="762"/>
    </location>
</feature>
<keyword evidence="12 20" id="KW-1133">Transmembrane helix</keyword>
<evidence type="ECO:0000256" key="5">
    <source>
        <dbReference type="ARBA" id="ARBA00022475"/>
    </source>
</evidence>
<dbReference type="SUPFAM" id="SSF47226">
    <property type="entry name" value="Histidine-containing phosphotransfer domain, HPT domain"/>
    <property type="match status" value="1"/>
</dbReference>
<dbReference type="CDD" id="cd06225">
    <property type="entry name" value="HAMP"/>
    <property type="match status" value="1"/>
</dbReference>
<evidence type="ECO:0000256" key="3">
    <source>
        <dbReference type="ARBA" id="ARBA00006402"/>
    </source>
</evidence>
<dbReference type="SMART" id="SM00387">
    <property type="entry name" value="HATPase_c"/>
    <property type="match status" value="1"/>
</dbReference>
<dbReference type="Pfam" id="PF11845">
    <property type="entry name" value="Tll0287-like"/>
    <property type="match status" value="1"/>
</dbReference>
<evidence type="ECO:0000256" key="13">
    <source>
        <dbReference type="ARBA" id="ARBA00023012"/>
    </source>
</evidence>
<dbReference type="EC" id="2.7.13.3" evidence="4"/>
<accession>A0A6M0RTQ6</accession>
<dbReference type="Pfam" id="PF02518">
    <property type="entry name" value="HATPase_c"/>
    <property type="match status" value="1"/>
</dbReference>
<dbReference type="CDD" id="cd17546">
    <property type="entry name" value="REC_hyHK_CKI1_RcsC-like"/>
    <property type="match status" value="1"/>
</dbReference>
<dbReference type="SUPFAM" id="SSF52172">
    <property type="entry name" value="CheY-like"/>
    <property type="match status" value="2"/>
</dbReference>
<keyword evidence="11" id="KW-0067">ATP-binding</keyword>
<evidence type="ECO:0000313" key="25">
    <source>
        <dbReference type="EMBL" id="NEZ59071.1"/>
    </source>
</evidence>
<keyword evidence="9" id="KW-0547">Nucleotide-binding</keyword>
<evidence type="ECO:0000313" key="26">
    <source>
        <dbReference type="Proteomes" id="UP000481033"/>
    </source>
</evidence>
<dbReference type="RefSeq" id="WP_163702013.1">
    <property type="nucleotide sequence ID" value="NZ_QXHD01000004.1"/>
</dbReference>
<evidence type="ECO:0000259" key="21">
    <source>
        <dbReference type="PROSITE" id="PS50109"/>
    </source>
</evidence>
<dbReference type="InterPro" id="IPR036641">
    <property type="entry name" value="HPT_dom_sf"/>
</dbReference>
<feature type="modified residue" description="4-aspartylphosphate" evidence="19">
    <location>
        <position position="621"/>
    </location>
</feature>
<feature type="domain" description="Histidine kinase" evidence="21">
    <location>
        <begin position="326"/>
        <end position="553"/>
    </location>
</feature>